<evidence type="ECO:0000313" key="1">
    <source>
        <dbReference type="EMBL" id="CAB4711761.1"/>
    </source>
</evidence>
<sequence length="395" mass="41586">MKRLLSLVFIATFLWATNSSAAPATIPVKDLRLLATAGSLDEVSGIIPLGSTIVIYGTKQEKSYARSIDASGNELWKIELDSQLNSLASVGTVDSLGNIWIGGSISEAIGNQENTPGAKPINPDNVTTVPEDLDMSLTSVVLWQIDPTTLSVRHYLLKQTQPVLITSIAINQTGLSLVGISPTNKGSAGILITMNSLGEFGVPLQIGISSTTLDAVVRNPDGSMTVTGASAETLKGKKLVGMVDGIIVKISQSNEILSVVRSSASKARRNWSSASSTLLLGGEVITGKVVQAAVTKFSTTYAPQWSNRFTSTGKTLTYGSTYAFLASTGRIPQLTKWAPKSPRPIVLIFDSKGAVVSAYATPINQREVVGLVSNKSLGLLCVSASKDSVSIFALN</sequence>
<organism evidence="1">
    <name type="scientific">freshwater metagenome</name>
    <dbReference type="NCBI Taxonomy" id="449393"/>
    <lineage>
        <taxon>unclassified sequences</taxon>
        <taxon>metagenomes</taxon>
        <taxon>ecological metagenomes</taxon>
    </lineage>
</organism>
<dbReference type="EMBL" id="CAEZYI010000003">
    <property type="protein sequence ID" value="CAB4711761.1"/>
    <property type="molecule type" value="Genomic_DNA"/>
</dbReference>
<accession>A0A6J6QIV7</accession>
<gene>
    <name evidence="1" type="ORF">UFOPK2662_00143</name>
</gene>
<protein>
    <submittedName>
        <fullName evidence="1">Unannotated protein</fullName>
    </submittedName>
</protein>
<dbReference type="AlphaFoldDB" id="A0A6J6QIV7"/>
<proteinExistence type="predicted"/>
<reference evidence="1" key="1">
    <citation type="submission" date="2020-05" db="EMBL/GenBank/DDBJ databases">
        <authorList>
            <person name="Chiriac C."/>
            <person name="Salcher M."/>
            <person name="Ghai R."/>
            <person name="Kavagutti S V."/>
        </authorList>
    </citation>
    <scope>NUCLEOTIDE SEQUENCE</scope>
</reference>
<name>A0A6J6QIV7_9ZZZZ</name>